<organism evidence="1 2">
    <name type="scientific">Tranquillimonas alkanivorans</name>
    <dbReference type="NCBI Taxonomy" id="441119"/>
    <lineage>
        <taxon>Bacteria</taxon>
        <taxon>Pseudomonadati</taxon>
        <taxon>Pseudomonadota</taxon>
        <taxon>Alphaproteobacteria</taxon>
        <taxon>Rhodobacterales</taxon>
        <taxon>Roseobacteraceae</taxon>
        <taxon>Tranquillimonas</taxon>
    </lineage>
</organism>
<proteinExistence type="predicted"/>
<keyword evidence="2" id="KW-1185">Reference proteome</keyword>
<dbReference type="Proteomes" id="UP000199356">
    <property type="component" value="Unassembled WGS sequence"/>
</dbReference>
<dbReference type="RefSeq" id="WP_093422346.1">
    <property type="nucleotide sequence ID" value="NZ_FOXA01000009.1"/>
</dbReference>
<evidence type="ECO:0000313" key="1">
    <source>
        <dbReference type="EMBL" id="SFP62533.1"/>
    </source>
</evidence>
<gene>
    <name evidence="1" type="ORF">SAMN04488047_109114</name>
</gene>
<dbReference type="EMBL" id="FOXA01000009">
    <property type="protein sequence ID" value="SFP62533.1"/>
    <property type="molecule type" value="Genomic_DNA"/>
</dbReference>
<accession>A0A1I5RVR9</accession>
<sequence length="77" mass="8491">MFEIGKKYEFCVLTATEDGLSETLSRWTVVDVEGTLLHLHVPADTDSPFAKLSGPSEERNMVLNTASSFFHSATLVD</sequence>
<name>A0A1I5RVR9_9RHOB</name>
<dbReference type="OrthoDB" id="7873738at2"/>
<dbReference type="AlphaFoldDB" id="A0A1I5RVR9"/>
<protein>
    <submittedName>
        <fullName evidence="1">Uncharacterized protein</fullName>
    </submittedName>
</protein>
<reference evidence="1 2" key="1">
    <citation type="submission" date="2016-10" db="EMBL/GenBank/DDBJ databases">
        <authorList>
            <person name="de Groot N.N."/>
        </authorList>
    </citation>
    <scope>NUCLEOTIDE SEQUENCE [LARGE SCALE GENOMIC DNA]</scope>
    <source>
        <strain evidence="1 2">DSM 19547</strain>
    </source>
</reference>
<evidence type="ECO:0000313" key="2">
    <source>
        <dbReference type="Proteomes" id="UP000199356"/>
    </source>
</evidence>